<sequence length="369" mass="39635">MSLSFRNEIDVTVSLAGGAIAAVEIRPRARPPLARLFAGKSAASLLNVLPRLFSLCAAAHQVSFLSAVAVARGHDGSLATRRHRIILVVIERLTELLRGLFFEYLAEDIASAAAIRAAMRAASALGGIAESGCGQARCEAMARMRPALVALGIANEDGAPTPGSPLALRMATLDEDVLKPNPVEHLFLSAADDHKVIKRMLADDAGFSDAPDLDGRIPETGVWARRMMRDQLPPSRSRAAERLMARTAEVARLAAWLQASASVETAEDGILESYTLGSCRGAAAVECARGRLYHAVELDREGKISRFEFLAPTEWNFHARGPLVRSLQGAVLTSREGQDAVRAMVGSFDPCVGFRLNFREDADARNGDL</sequence>
<organism evidence="2 3">
    <name type="scientific">Bradyrhizobium jicamae</name>
    <dbReference type="NCBI Taxonomy" id="280332"/>
    <lineage>
        <taxon>Bacteria</taxon>
        <taxon>Pseudomonadati</taxon>
        <taxon>Pseudomonadota</taxon>
        <taxon>Alphaproteobacteria</taxon>
        <taxon>Hyphomicrobiales</taxon>
        <taxon>Nitrobacteraceae</taxon>
        <taxon>Bradyrhizobium</taxon>
    </lineage>
</organism>
<evidence type="ECO:0000313" key="3">
    <source>
        <dbReference type="Proteomes" id="UP000050863"/>
    </source>
</evidence>
<evidence type="ECO:0008006" key="4">
    <source>
        <dbReference type="Google" id="ProtNLM"/>
    </source>
</evidence>
<reference evidence="2 3" key="1">
    <citation type="submission" date="2014-03" db="EMBL/GenBank/DDBJ databases">
        <title>Bradyrhizobium valentinum sp. nov., isolated from effective nodules of Lupinus mariae-josephae, a lupine endemic of basic-lime soils in Eastern Spain.</title>
        <authorList>
            <person name="Duran D."/>
            <person name="Rey L."/>
            <person name="Navarro A."/>
            <person name="Busquets A."/>
            <person name="Imperial J."/>
            <person name="Ruiz-Argueso T."/>
        </authorList>
    </citation>
    <scope>NUCLEOTIDE SEQUENCE [LARGE SCALE GENOMIC DNA]</scope>
    <source>
        <strain evidence="2 3">PAC68</strain>
    </source>
</reference>
<name>A0A0R3L5A3_9BRAD</name>
<dbReference type="EMBL" id="LLXZ01000159">
    <property type="protein sequence ID" value="KRR02254.1"/>
    <property type="molecule type" value="Genomic_DNA"/>
</dbReference>
<keyword evidence="3" id="KW-1185">Reference proteome</keyword>
<proteinExistence type="predicted"/>
<dbReference type="RefSeq" id="WP_057838182.1">
    <property type="nucleotide sequence ID" value="NZ_LLXZ01000159.1"/>
</dbReference>
<dbReference type="PANTHER" id="PTHR42958:SF4">
    <property type="entry name" value="HYDROGENASE EXPRESSION_FORMATION PROTEIN HUPK"/>
    <property type="match status" value="1"/>
</dbReference>
<evidence type="ECO:0000256" key="1">
    <source>
        <dbReference type="PIRSR" id="PIRSR601501-1"/>
    </source>
</evidence>
<evidence type="ECO:0000313" key="2">
    <source>
        <dbReference type="EMBL" id="KRR02254.1"/>
    </source>
</evidence>
<dbReference type="Gene3D" id="1.10.645.10">
    <property type="entry name" value="Cytochrome-c3 Hydrogenase, chain B"/>
    <property type="match status" value="2"/>
</dbReference>
<dbReference type="AlphaFoldDB" id="A0A0R3L5A3"/>
<dbReference type="OrthoDB" id="9157196at2"/>
<accession>A0A0R3L5A3</accession>
<feature type="binding site" evidence="1">
    <location>
        <position position="351"/>
    </location>
    <ligand>
        <name>Ni(2+)</name>
        <dbReference type="ChEBI" id="CHEBI:49786"/>
    </ligand>
</feature>
<dbReference type="PANTHER" id="PTHR42958">
    <property type="entry name" value="HYDROGENASE-2 LARGE CHAIN"/>
    <property type="match status" value="1"/>
</dbReference>
<keyword evidence="1" id="KW-0533">Nickel</keyword>
<dbReference type="InterPro" id="IPR001501">
    <property type="entry name" value="Ni-dep_hyd_lsu"/>
</dbReference>
<comment type="caution">
    <text evidence="2">The sequence shown here is derived from an EMBL/GenBank/DDBJ whole genome shotgun (WGS) entry which is preliminary data.</text>
</comment>
<dbReference type="GO" id="GO:0016151">
    <property type="term" value="F:nickel cation binding"/>
    <property type="evidence" value="ECO:0007669"/>
    <property type="project" value="InterPro"/>
</dbReference>
<dbReference type="SUPFAM" id="SSF56762">
    <property type="entry name" value="HydB/Nqo4-like"/>
    <property type="match status" value="1"/>
</dbReference>
<dbReference type="InterPro" id="IPR050867">
    <property type="entry name" value="NiFe/NiFeSe_hydrgnase_LSU"/>
</dbReference>
<dbReference type="InterPro" id="IPR029014">
    <property type="entry name" value="NiFe-Hase_large"/>
</dbReference>
<dbReference type="Pfam" id="PF00374">
    <property type="entry name" value="NiFeSe_Hases"/>
    <property type="match status" value="1"/>
</dbReference>
<dbReference type="STRING" id="280332.CQ12_18725"/>
<comment type="cofactor">
    <cofactor evidence="1">
        <name>Ni(2+)</name>
        <dbReference type="ChEBI" id="CHEBI:49786"/>
    </cofactor>
</comment>
<dbReference type="Proteomes" id="UP000050863">
    <property type="component" value="Unassembled WGS sequence"/>
</dbReference>
<protein>
    <recommendedName>
        <fullName evidence="4">Hydrogenase assembly protein HupF</fullName>
    </recommendedName>
</protein>
<gene>
    <name evidence="2" type="ORF">CQ12_18725</name>
</gene>
<keyword evidence="1" id="KW-0479">Metal-binding</keyword>